<dbReference type="PROSITE" id="PS00012">
    <property type="entry name" value="PHOSPHOPANTETHEINE"/>
    <property type="match status" value="2"/>
</dbReference>
<feature type="domain" description="Carrier" evidence="8">
    <location>
        <begin position="3830"/>
        <end position="3905"/>
    </location>
</feature>
<protein>
    <recommendedName>
        <fullName evidence="2">Fatty acid synthase</fullName>
        <ecNumber evidence="1">2.3.1.85</ecNumber>
    </recommendedName>
</protein>
<dbReference type="Gene3D" id="3.40.50.1820">
    <property type="entry name" value="alpha/beta hydrolase"/>
    <property type="match status" value="1"/>
</dbReference>
<dbReference type="InterPro" id="IPR020845">
    <property type="entry name" value="AMP-binding_CS"/>
</dbReference>
<dbReference type="InterPro" id="IPR036736">
    <property type="entry name" value="ACP-like_sf"/>
</dbReference>
<dbReference type="InterPro" id="IPR025110">
    <property type="entry name" value="AMP-bd_C"/>
</dbReference>
<dbReference type="PANTHER" id="PTHR45527:SF1">
    <property type="entry name" value="FATTY ACID SYNTHASE"/>
    <property type="match status" value="1"/>
</dbReference>
<dbReference type="EC" id="2.3.1.85" evidence="1"/>
<dbReference type="Pfam" id="PF00668">
    <property type="entry name" value="Condensation"/>
    <property type="match status" value="4"/>
</dbReference>
<dbReference type="Gene3D" id="3.40.50.12780">
    <property type="entry name" value="N-terminal domain of ligase-like"/>
    <property type="match status" value="3"/>
</dbReference>
<gene>
    <name evidence="9" type="primary">Necator_chrIV.g16011</name>
    <name evidence="9" type="ORF">RB195_002715</name>
</gene>
<dbReference type="EMBL" id="JAVFWL010000004">
    <property type="protein sequence ID" value="KAK6750913.1"/>
    <property type="molecule type" value="Genomic_DNA"/>
</dbReference>
<evidence type="ECO:0000259" key="8">
    <source>
        <dbReference type="PROSITE" id="PS50075"/>
    </source>
</evidence>
<dbReference type="InterPro" id="IPR045851">
    <property type="entry name" value="AMP-bd_C_sf"/>
</dbReference>
<dbReference type="Gene3D" id="1.10.1200.10">
    <property type="entry name" value="ACP-like"/>
    <property type="match status" value="4"/>
</dbReference>
<reference evidence="9 10" key="1">
    <citation type="submission" date="2023-08" db="EMBL/GenBank/DDBJ databases">
        <title>A Necator americanus chromosomal reference genome.</title>
        <authorList>
            <person name="Ilik V."/>
            <person name="Petrzelkova K.J."/>
            <person name="Pardy F."/>
            <person name="Fuh T."/>
            <person name="Niatou-Singa F.S."/>
            <person name="Gouil Q."/>
            <person name="Baker L."/>
            <person name="Ritchie M.E."/>
            <person name="Jex A.R."/>
            <person name="Gazzola D."/>
            <person name="Li H."/>
            <person name="Toshio Fujiwara R."/>
            <person name="Zhan B."/>
            <person name="Aroian R.V."/>
            <person name="Pafco B."/>
            <person name="Schwarz E.M."/>
        </authorList>
    </citation>
    <scope>NUCLEOTIDE SEQUENCE [LARGE SCALE GENOMIC DNA]</scope>
    <source>
        <strain evidence="9 10">Aroian</strain>
        <tissue evidence="9">Whole animal</tissue>
    </source>
</reference>
<comment type="catalytic activity">
    <reaction evidence="6">
        <text>acetyl-CoA + n malonyl-CoA + 2n NADPH + 2n H(+) = a long-chain fatty acid + (n+1) CoA + n CO2 + 2n NADP(+).</text>
        <dbReference type="EC" id="2.3.1.85"/>
    </reaction>
</comment>
<proteinExistence type="predicted"/>
<evidence type="ECO:0000256" key="2">
    <source>
        <dbReference type="ARBA" id="ARBA00018769"/>
    </source>
</evidence>
<evidence type="ECO:0000256" key="5">
    <source>
        <dbReference type="ARBA" id="ARBA00022598"/>
    </source>
</evidence>
<dbReference type="Gene3D" id="3.30.300.30">
    <property type="match status" value="3"/>
</dbReference>
<keyword evidence="4" id="KW-0597">Phosphoprotein</keyword>
<dbReference type="InterPro" id="IPR029058">
    <property type="entry name" value="AB_hydrolase_fold"/>
</dbReference>
<keyword evidence="3" id="KW-0596">Phosphopantetheine</keyword>
<feature type="region of interest" description="Disordered" evidence="7">
    <location>
        <begin position="178"/>
        <end position="197"/>
    </location>
</feature>
<dbReference type="InterPro" id="IPR001242">
    <property type="entry name" value="Condensation_dom"/>
</dbReference>
<dbReference type="InterPro" id="IPR000873">
    <property type="entry name" value="AMP-dep_synth/lig_dom"/>
</dbReference>
<evidence type="ECO:0000256" key="1">
    <source>
        <dbReference type="ARBA" id="ARBA00012873"/>
    </source>
</evidence>
<feature type="domain" description="Carrier" evidence="8">
    <location>
        <begin position="2206"/>
        <end position="2281"/>
    </location>
</feature>
<feature type="domain" description="Carrier" evidence="8">
    <location>
        <begin position="3154"/>
        <end position="3229"/>
    </location>
</feature>
<evidence type="ECO:0000313" key="9">
    <source>
        <dbReference type="EMBL" id="KAK6750913.1"/>
    </source>
</evidence>
<dbReference type="InterPro" id="IPR042099">
    <property type="entry name" value="ANL_N_sf"/>
</dbReference>
<organism evidence="9 10">
    <name type="scientific">Necator americanus</name>
    <name type="common">Human hookworm</name>
    <dbReference type="NCBI Taxonomy" id="51031"/>
    <lineage>
        <taxon>Eukaryota</taxon>
        <taxon>Metazoa</taxon>
        <taxon>Ecdysozoa</taxon>
        <taxon>Nematoda</taxon>
        <taxon>Chromadorea</taxon>
        <taxon>Rhabditida</taxon>
        <taxon>Rhabditina</taxon>
        <taxon>Rhabditomorpha</taxon>
        <taxon>Strongyloidea</taxon>
        <taxon>Ancylostomatidae</taxon>
        <taxon>Bunostominae</taxon>
        <taxon>Necator</taxon>
    </lineage>
</organism>
<dbReference type="SMART" id="SM00823">
    <property type="entry name" value="PKS_PP"/>
    <property type="match status" value="2"/>
</dbReference>
<keyword evidence="5" id="KW-0436">Ligase</keyword>
<keyword evidence="10" id="KW-1185">Reference proteome</keyword>
<sequence>MDAVKVLEGMVDVPIERIENGMFDRSQTLVIHVANTTFSTMAVQCYTAETEQFYAPYCDDDIIAHAVVKQISKILGVYEENVTLFDIDDDRKVLRVQRNEMAKSSYEDLTLMIQELLKFYVDLKKPIISIEQILYPVEFFGPFRVIVDRGKEANTTTVRIYSQFGTLCGKLANVRAGDEKQEEEVEKKQKHDEKLDSDSPTVKCMLKIGIDCSKIDRKETFTSMGLDSLKMAELEMQIQKEYPSYTIPTGVLLSHPTVEEMDTYLFSCAYEMNLNINKDVSAYMDYIIPLSPQQRRLVFMCELDPESSAQFNEPVVFSMRSKSFDEEKFVSVLNLIVMRHTILRTIYIGNNQVVCSGTEAFLANRMLDTEPKYFVAQPIDIKRTSAHFAIFSSPDRIVICLVFHHVAVDGYSISIITEEMKAFYVGEELSAPSGQYSDYAKKSSQSLYQLELGKWREKLKGKSFQLLPTDRPRTAKQTFDGSSIQKSLPVHLHESLKKLRNLGNCTDFCILVATYKFLVYKTTGIGDFPVGFPSSLRGEEFSRTVGCFVNTLPLLGIVDSSVAPGEYLKNIFKAISEARNMDVPLDLIVSELKLERDDAVSPLFQVLLVMDIVDVSSSDDDIVFIDLPSRFSKYEQIWYFQRSGKSLNIKIEYNNTLFFAETMNDLLDRFIYVLDQLGSCFPNKHLKEITLTTKSELNSIHIRRAANEWDYPMVTILEMFQKNKSTRNSINFKTKRMTYDELDGLSTQVAKQIASVYCTHYGELPSRDRCGAISMERNLDLLVVVLAVWKCGLQVVPLSLDWPIQRIMEILEMFENPILINFYSEKVTEAARAGQRYPVIDRTIGSSSQTKIFNLMDTSDLAYSTCTSGTTGKPKAVCTEFSGHGNLAMAYTKTFHLSNSSCTYQVVNYGFDIFFADLSETFANGASMVLAAELIPKIDEMRGVTNAYVMPAYLSALSSSDIEQLNFLESAQFGGEAIQPNALQDLLHTDVHLYQQHGVTEQTVFTTANRMKVRTPIAEVGQPFSNLHWPVRDRDGQLLPLKYQGMGYVNGIGITRGYYSMPAANASVINYGYFGKEFKTGDIFKYHNGRLHFLGRADLQVKIRGRIIDLGEIQKQITTHGDVEASFITVTESAKAKELIAYVIAKNINISAKDLTNFLRIRLPAYCVPKCFVFLDKFPLNQNGKVDKSRLPKPSPQAIFEKLRPARGDLEREIVDSFKKYTGRAHMANECFFDSGGDSLKAMLVVQDLARKGHSLDLQSFFSLRTAEKIAEMLQQRSGHSKKAKNRTDQPLTIETHEIPLSSQQRRLWFLAQMYPERDSYIIRIRIDMEGEMKLDRLREAFQMVLMANPMARSVVPNASQDPSFIVMSGTECFHALTQEEVADPQIDGNSLIVTRLWKKNCNDCEFDLRIHHIISDGRSLAIVGEDLAKAYNGEKLPMKDVILENPEHFDSMEFWRDYLAGYNLCPVGSEGDSRVVEAEAGYVDVDLSFVDELKIDKFCSIHKCTMYHIIVMAYVHTMRMTYDIDDFVIGTTVANRTPENIDIVGLFVNTIPLRFKEEFTDFHRQLRYTVSQILAAMDHQSTPLAKIIEETVKDRDVTKAPLFQHVVTYESTSLPQLPKMEGLLTKCHDSRTHFTQFDQSWIFHPGENLHLTIQYDKSRYLRREISELVHLFERTLSNIFMYGSLCSLREQPRTFLCNDTPRNNDLGRVFARQSAMTPNLLCLETKQEQLLYSEVFSNASRFAWHMQSVIVRHYGVAHLPDDIICIMLRESADNHVAIEAVHIIGCCYLCIPQDTPSIRLRYIVKDCRPLLLVTDMNLDPMEVPILPPKIDRIVRYSFLNQCRSTYESLAYLIYTSGTTGVPKGVCISHQSVLNMLEHATRNYHFRPGIRVLQFTKSSFDASISNTFGALLNGGFLSIRDEEADVVEDLSSRLPIAVLHMTPIVMDIFDDHDLERLEDVEKWSFGGETISERTLHRMLGRGNRLIQLYGPTEATCYQTLLDMKVGHESICLGPIISNVSYGLCSFKNHQIHRHKFGQLFCGGENIARGYISRNDAGFVANPLQTLKDKALARNSRIYLVGDEVKCDRAGYLYFFGRKDDQLKIKGYRVQLSEIDAAAKSQNVVENAVSVIQKDMTEANHIVLYYTGQEAQSSELEKSLAQNLPRYMIPSMIIHLEKFPVTSSGKVDKAELTKRCDINSCLNRPAEPRNNIEEVVLKCYRNVLKNEDLTVSSDFFQSGGHSLLAVKLVNDLQKSLNVVVPLMQVFVFPRVKDLAEYLVSTKGIQTRESKERLHPDDRPTPSQTTLLRSYRNKQIRMLYDIRLTVTLRKDIDRSILRNVLSSLPMIHPSLRTRFTKNGRTFAREVWSGTECYQNLSEEIGHGLDPFLEPPFAVSFKGNQLMMTINHIITDGHSMQLIVNSMMWLLNEKQLRMDNGLLFHSWLLQQFDKHRTEDVKFWQEELQNFVFNQLPTTRPRLITSTNEAGFFDLHVPNLWPTVNSWVIQHSCTPFASLLALFSRVLQSLSYEPALPVAIGFPVNLRTQQYFNSIGYGIGTVMVAEDTRGTLAEVIRKVAMHVAMAISHAFLPYDEMVKLSPSRKLFGVMLVLDEYSISENDIFTVEPEIPTATKFELTIYVRLQENTIRIEYNKSLYDVEFFTLIAKSINAVLSDWECTPQRTECLAVSKNGCVYDVTDIHRLLNPLRISNIRISVTDGNEIHLCCTSNMSAEAIGEVLRELPPRLRPCKVIVEPEFFFEFPLSRQQQQMYFLTLQNPTGYVLPFLKKFPKKIQPSFVHQALLYVIQKHESLRTVFYEIEGELKQMVLSMTDAYIHLTVEHSQDLRKSTAQVWTQPLELHNKTLVEAVLYDTADSFVALLRMHHIISDAWSTKILEEDLGEIIGKLESGTLPAVHRQKHTYREYCEKKELPACVDDKYIENLIRAQDLPLFPSEAKVNVVSFEFPQENAHYWAAHRGISIFVGFLDILARSFVEHYGLSSINIGCPYANRTTKTRNVLGCFLNNIVFHIDKPKDGENSYQTLQIHVNDVIKKNIPFTDLTGYVYKRSKSFRSMFQVYFNCRYDLEYNVEDSGELLDLLPMRSEFPIEVDLDKRSDDYRVTFRIQESVSISAWKEFVDSFRARIVEETSPQTQRLTLAQLNRPVRRILETVLRAAQKTLGTSVVNQSDNFFTAGGNSLQAIAFVEMIEEELNVEIDISDVYDLRSFSELALRIEAIAEPQQQKTVISEPHVNSIVSALSSDEQSHQKPRQRLLVGTKPSNVADIPSIDLTTFLSKCSSMYASKAALCEPESVRLTYSELLSSLEAQAFSIRNSFCQRNGIILTPDTIIPVLGQRSSLTIMKCLAVLIAGAAYLPIDIDTPAARIKMLFEESGADCYIGPSLSNAIITPLELKNNLKIRGQNLRSGNTRGDMAYVIYTSGTTGTPKGACIKHEAVVNMMASATKNFRMQSKDVVYQFTNFVYDNSVLEIFMTLCNGAQLFVDTVPFSPRRFAGLIDKRCITHCLFFPGVVSTFRDGNFRKLANLRYWIVGAEKLPQKMLDHAIDCGINVIQNYGPTETTAYALTKHMRAGDDAANLGRAIQNTEVRTDERDELWIRGVGVMRGYLNKDRGSTFRVHKNAYWYPSGDQVRILPNNDVIFVGRQDSQVKIRGHRVELEEIESIICKLSYIKQCKIIWQEKQQVLLAFCTLDSGDRTLEEGILEHCRSHLLKHAVPNRVILLDEFPLTKNTKIDVDQLRQKWELFKQSSAKLKTVETILKHPVDPSLSLFENGGTTWQALAIARNYLMEYGHVLEVPDLMKFPLNSELHQDTQRNSCTAGDEKVEAVHERLKKLWSKVLKHSSFAANDNFFFVGGNSLLLLKLRFEVNKEFQVELGIQEFLNSLIFSDMAEMLCNLKNSLKIAALVHDPPQPYYLLVFVHPLYGGGVPYANLIRALKEHGRFCILTVQHPNSFGYESDDPQFFESIQSLARRFSPVTSTRALAGTHADMLSFTYSGELAKQIADLLKKESQQTRGI</sequence>
<dbReference type="Proteomes" id="UP001303046">
    <property type="component" value="Unassembled WGS sequence"/>
</dbReference>
<feature type="domain" description="Carrier" evidence="8">
    <location>
        <begin position="179"/>
        <end position="269"/>
    </location>
</feature>
<comment type="caution">
    <text evidence="9">The sequence shown here is derived from an EMBL/GenBank/DDBJ whole genome shotgun (WGS) entry which is preliminary data.</text>
</comment>
<accession>A0ABR1DKC8</accession>
<evidence type="ECO:0000256" key="6">
    <source>
        <dbReference type="ARBA" id="ARBA00044883"/>
    </source>
</evidence>
<evidence type="ECO:0000256" key="3">
    <source>
        <dbReference type="ARBA" id="ARBA00022450"/>
    </source>
</evidence>
<dbReference type="Pfam" id="PF13193">
    <property type="entry name" value="AMP-binding_C"/>
    <property type="match status" value="1"/>
</dbReference>
<feature type="domain" description="Carrier" evidence="8">
    <location>
        <begin position="1205"/>
        <end position="1278"/>
    </location>
</feature>
<dbReference type="PROSITE" id="PS50075">
    <property type="entry name" value="CARRIER"/>
    <property type="match status" value="5"/>
</dbReference>
<dbReference type="Gene3D" id="3.30.559.10">
    <property type="entry name" value="Chloramphenicol acetyltransferase-like domain"/>
    <property type="match status" value="4"/>
</dbReference>
<dbReference type="InterPro" id="IPR006162">
    <property type="entry name" value="Ppantetheine_attach_site"/>
</dbReference>
<dbReference type="InterPro" id="IPR009081">
    <property type="entry name" value="PP-bd_ACP"/>
</dbReference>
<evidence type="ECO:0000256" key="4">
    <source>
        <dbReference type="ARBA" id="ARBA00022553"/>
    </source>
</evidence>
<dbReference type="Gene3D" id="3.30.559.30">
    <property type="entry name" value="Nonribosomal peptide synthetase, condensation domain"/>
    <property type="match status" value="4"/>
</dbReference>
<dbReference type="InterPro" id="IPR023213">
    <property type="entry name" value="CAT-like_dom_sf"/>
</dbReference>
<dbReference type="SUPFAM" id="SSF47336">
    <property type="entry name" value="ACP-like"/>
    <property type="match status" value="5"/>
</dbReference>
<evidence type="ECO:0000313" key="10">
    <source>
        <dbReference type="Proteomes" id="UP001303046"/>
    </source>
</evidence>
<evidence type="ECO:0000256" key="7">
    <source>
        <dbReference type="SAM" id="MobiDB-lite"/>
    </source>
</evidence>
<dbReference type="SUPFAM" id="SSF56801">
    <property type="entry name" value="Acetyl-CoA synthetase-like"/>
    <property type="match status" value="3"/>
</dbReference>
<dbReference type="InterPro" id="IPR020806">
    <property type="entry name" value="PKS_PP-bd"/>
</dbReference>
<name>A0ABR1DKC8_NECAM</name>
<dbReference type="Pfam" id="PF00550">
    <property type="entry name" value="PP-binding"/>
    <property type="match status" value="5"/>
</dbReference>
<feature type="compositionally biased region" description="Basic and acidic residues" evidence="7">
    <location>
        <begin position="185"/>
        <end position="197"/>
    </location>
</feature>
<dbReference type="SUPFAM" id="SSF52777">
    <property type="entry name" value="CoA-dependent acyltransferases"/>
    <property type="match status" value="8"/>
</dbReference>
<dbReference type="Pfam" id="PF00501">
    <property type="entry name" value="AMP-binding"/>
    <property type="match status" value="3"/>
</dbReference>
<dbReference type="PROSITE" id="PS00455">
    <property type="entry name" value="AMP_BINDING"/>
    <property type="match status" value="2"/>
</dbReference>
<dbReference type="PANTHER" id="PTHR45527">
    <property type="entry name" value="NONRIBOSOMAL PEPTIDE SYNTHETASE"/>
    <property type="match status" value="1"/>
</dbReference>